<dbReference type="InterPro" id="IPR001025">
    <property type="entry name" value="BAH_dom"/>
</dbReference>
<evidence type="ECO:0000259" key="8">
    <source>
        <dbReference type="PROSITE" id="PS50016"/>
    </source>
</evidence>
<feature type="region of interest" description="Disordered" evidence="7">
    <location>
        <begin position="229"/>
        <end position="294"/>
    </location>
</feature>
<dbReference type="PANTHER" id="PTHR47672">
    <property type="entry name" value="E3 UBIQUITIN-PROTEIN LIGASE SNT2"/>
    <property type="match status" value="1"/>
</dbReference>
<dbReference type="InterPro" id="IPR017884">
    <property type="entry name" value="SANT_dom"/>
</dbReference>
<dbReference type="Pfam" id="PF13831">
    <property type="entry name" value="PHD_2"/>
    <property type="match status" value="1"/>
</dbReference>
<evidence type="ECO:0000256" key="3">
    <source>
        <dbReference type="ARBA" id="ARBA00022833"/>
    </source>
</evidence>
<evidence type="ECO:0000313" key="15">
    <source>
        <dbReference type="Proteomes" id="UP000077315"/>
    </source>
</evidence>
<dbReference type="InterPro" id="IPR034732">
    <property type="entry name" value="EPHD"/>
</dbReference>
<dbReference type="SUPFAM" id="SSF46689">
    <property type="entry name" value="Homeodomain-like"/>
    <property type="match status" value="1"/>
</dbReference>
<evidence type="ECO:0000256" key="1">
    <source>
        <dbReference type="ARBA" id="ARBA00022723"/>
    </source>
</evidence>
<dbReference type="InterPro" id="IPR011011">
    <property type="entry name" value="Znf_FYVE_PHD"/>
</dbReference>
<dbReference type="InterPro" id="IPR019787">
    <property type="entry name" value="Znf_PHD-finger"/>
</dbReference>
<name>A0A162V541_PHYB8</name>
<dbReference type="InterPro" id="IPR043151">
    <property type="entry name" value="BAH_sf"/>
</dbReference>
<feature type="region of interest" description="Disordered" evidence="7">
    <location>
        <begin position="353"/>
        <end position="425"/>
    </location>
</feature>
<feature type="domain" description="SANT" evidence="12">
    <location>
        <begin position="492"/>
        <end position="540"/>
    </location>
</feature>
<dbReference type="PROSITE" id="PS51293">
    <property type="entry name" value="SANT"/>
    <property type="match status" value="1"/>
</dbReference>
<dbReference type="InterPro" id="IPR013088">
    <property type="entry name" value="Znf_NHR/GATA"/>
</dbReference>
<dbReference type="Pfam" id="PF01426">
    <property type="entry name" value="BAH"/>
    <property type="match status" value="1"/>
</dbReference>
<dbReference type="SMART" id="SM00439">
    <property type="entry name" value="BAH"/>
    <property type="match status" value="1"/>
</dbReference>
<keyword evidence="1" id="KW-0479">Metal-binding</keyword>
<evidence type="ECO:0000259" key="10">
    <source>
        <dbReference type="PROSITE" id="PS51038"/>
    </source>
</evidence>
<dbReference type="VEuPathDB" id="FungiDB:PHYBLDRAFT_140055"/>
<evidence type="ECO:0000256" key="2">
    <source>
        <dbReference type="ARBA" id="ARBA00022771"/>
    </source>
</evidence>
<dbReference type="SMART" id="SM00249">
    <property type="entry name" value="PHD"/>
    <property type="match status" value="3"/>
</dbReference>
<dbReference type="SUPFAM" id="SSF57903">
    <property type="entry name" value="FYVE/PHD zinc finger"/>
    <property type="match status" value="2"/>
</dbReference>
<dbReference type="AlphaFoldDB" id="A0A162V541"/>
<reference evidence="15" key="1">
    <citation type="submission" date="2015-06" db="EMBL/GenBank/DDBJ databases">
        <title>Expansion of signal transduction pathways in fungi by whole-genome duplication.</title>
        <authorList>
            <consortium name="DOE Joint Genome Institute"/>
            <person name="Corrochano L.M."/>
            <person name="Kuo A."/>
            <person name="Marcet-Houben M."/>
            <person name="Polaino S."/>
            <person name="Salamov A."/>
            <person name="Villalobos J.M."/>
            <person name="Alvarez M.I."/>
            <person name="Avalos J."/>
            <person name="Benito E.P."/>
            <person name="Benoit I."/>
            <person name="Burger G."/>
            <person name="Camino L.P."/>
            <person name="Canovas D."/>
            <person name="Cerda-Olmedo E."/>
            <person name="Cheng J.-F."/>
            <person name="Dominguez A."/>
            <person name="Elias M."/>
            <person name="Eslava A.P."/>
            <person name="Glaser F."/>
            <person name="Grimwood J."/>
            <person name="Gutierrez G."/>
            <person name="Heitman J."/>
            <person name="Henrissat B."/>
            <person name="Iturriaga E.A."/>
            <person name="Lang B.F."/>
            <person name="Lavin J.L."/>
            <person name="Lee S."/>
            <person name="Li W."/>
            <person name="Lindquist E."/>
            <person name="Lopez-Garcia S."/>
            <person name="Luque E.M."/>
            <person name="Marcos A.T."/>
            <person name="Martin J."/>
            <person name="McCluskey K."/>
            <person name="Medina H.R."/>
            <person name="Miralles-Duran A."/>
            <person name="Miyazaki A."/>
            <person name="Munoz-Torres E."/>
            <person name="Oguiza J.A."/>
            <person name="Ohm R."/>
            <person name="Olmedo M."/>
            <person name="Orejas M."/>
            <person name="Ortiz-Castellanos L."/>
            <person name="Pisabarro A.G."/>
            <person name="Rodriguez-Romero J."/>
            <person name="Ruiz-Herrera J."/>
            <person name="Ruiz-Vazquez R."/>
            <person name="Sanz C."/>
            <person name="Schackwitz W."/>
            <person name="Schmutz J."/>
            <person name="Shahriari M."/>
            <person name="Shelest E."/>
            <person name="Silva-Franco F."/>
            <person name="Soanes D."/>
            <person name="Syed K."/>
            <person name="Tagua V.G."/>
            <person name="Talbot N.J."/>
            <person name="Thon M."/>
            <person name="De vries R.P."/>
            <person name="Wiebenga A."/>
            <person name="Yadav J.S."/>
            <person name="Braun E.L."/>
            <person name="Baker S."/>
            <person name="Garre V."/>
            <person name="Horwitz B."/>
            <person name="Torres-Martinez S."/>
            <person name="Idnurm A."/>
            <person name="Herrera-Estrella A."/>
            <person name="Gabaldon T."/>
            <person name="Grigoriev I.V."/>
        </authorList>
    </citation>
    <scope>NUCLEOTIDE SEQUENCE [LARGE SCALE GENOMIC DNA]</scope>
    <source>
        <strain evidence="15">NRRL 1555(-)</strain>
    </source>
</reference>
<dbReference type="PROSITE" id="PS51156">
    <property type="entry name" value="ELM2"/>
    <property type="match status" value="1"/>
</dbReference>
<dbReference type="InParanoid" id="A0A162V541"/>
<feature type="domain" description="ELM2" evidence="11">
    <location>
        <begin position="326"/>
        <end position="484"/>
    </location>
</feature>
<feature type="domain" description="GATA-type" evidence="9">
    <location>
        <begin position="599"/>
        <end position="661"/>
    </location>
</feature>
<proteinExistence type="predicted"/>
<dbReference type="SMART" id="SM00717">
    <property type="entry name" value="SANT"/>
    <property type="match status" value="1"/>
</dbReference>
<dbReference type="Gene3D" id="1.10.10.60">
    <property type="entry name" value="Homeodomain-like"/>
    <property type="match status" value="1"/>
</dbReference>
<dbReference type="InterPro" id="IPR000679">
    <property type="entry name" value="Znf_GATA"/>
</dbReference>
<dbReference type="GO" id="GO:0036205">
    <property type="term" value="P:histone catabolic process"/>
    <property type="evidence" value="ECO:0007669"/>
    <property type="project" value="TreeGrafter"/>
</dbReference>
<evidence type="ECO:0000259" key="11">
    <source>
        <dbReference type="PROSITE" id="PS51156"/>
    </source>
</evidence>
<feature type="compositionally biased region" description="Polar residues" evidence="7">
    <location>
        <begin position="262"/>
        <end position="275"/>
    </location>
</feature>
<dbReference type="Proteomes" id="UP000077315">
    <property type="component" value="Unassembled WGS sequence"/>
</dbReference>
<dbReference type="PROSITE" id="PS50016">
    <property type="entry name" value="ZF_PHD_2"/>
    <property type="match status" value="2"/>
</dbReference>
<dbReference type="GO" id="GO:0008270">
    <property type="term" value="F:zinc ion binding"/>
    <property type="evidence" value="ECO:0007669"/>
    <property type="project" value="UniProtKB-KW"/>
</dbReference>
<evidence type="ECO:0000259" key="9">
    <source>
        <dbReference type="PROSITE" id="PS50114"/>
    </source>
</evidence>
<dbReference type="PROSITE" id="PS50114">
    <property type="entry name" value="GATA_ZN_FINGER_2"/>
    <property type="match status" value="1"/>
</dbReference>
<dbReference type="Pfam" id="PF13832">
    <property type="entry name" value="zf-HC5HC2H_2"/>
    <property type="match status" value="1"/>
</dbReference>
<dbReference type="FunCoup" id="A0A162V541">
    <property type="interactions" value="197"/>
</dbReference>
<dbReference type="Pfam" id="PF00628">
    <property type="entry name" value="PHD"/>
    <property type="match status" value="1"/>
</dbReference>
<dbReference type="InterPro" id="IPR001965">
    <property type="entry name" value="Znf_PHD"/>
</dbReference>
<dbReference type="Gene3D" id="2.30.30.490">
    <property type="match status" value="1"/>
</dbReference>
<dbReference type="InterPro" id="IPR001005">
    <property type="entry name" value="SANT/Myb"/>
</dbReference>
<feature type="domain" description="PHD-type" evidence="8">
    <location>
        <begin position="174"/>
        <end position="226"/>
    </location>
</feature>
<keyword evidence="4 14" id="KW-0238">DNA-binding</keyword>
<dbReference type="GO" id="GO:0006355">
    <property type="term" value="P:regulation of DNA-templated transcription"/>
    <property type="evidence" value="ECO:0007669"/>
    <property type="project" value="InterPro"/>
</dbReference>
<dbReference type="RefSeq" id="XP_018298082.1">
    <property type="nucleotide sequence ID" value="XM_018430326.1"/>
</dbReference>
<dbReference type="CDD" id="cd00202">
    <property type="entry name" value="ZnF_GATA"/>
    <property type="match status" value="1"/>
</dbReference>
<dbReference type="InterPro" id="IPR009057">
    <property type="entry name" value="Homeodomain-like_sf"/>
</dbReference>
<feature type="compositionally biased region" description="Low complexity" evidence="7">
    <location>
        <begin position="232"/>
        <end position="255"/>
    </location>
</feature>
<keyword evidence="2 6" id="KW-0863">Zinc-finger</keyword>
<gene>
    <name evidence="14" type="ORF">PHYBLDRAFT_140055</name>
</gene>
<keyword evidence="15" id="KW-1185">Reference proteome</keyword>
<dbReference type="SUPFAM" id="SSF57716">
    <property type="entry name" value="Glucocorticoid receptor-like (DNA-binding domain)"/>
    <property type="match status" value="1"/>
</dbReference>
<dbReference type="Pfam" id="PF00249">
    <property type="entry name" value="Myb_DNA-binding"/>
    <property type="match status" value="1"/>
</dbReference>
<dbReference type="GO" id="GO:0043565">
    <property type="term" value="F:sequence-specific DNA binding"/>
    <property type="evidence" value="ECO:0007669"/>
    <property type="project" value="InterPro"/>
</dbReference>
<feature type="domain" description="BAH" evidence="10">
    <location>
        <begin position="19"/>
        <end position="137"/>
    </location>
</feature>
<feature type="compositionally biased region" description="Acidic residues" evidence="7">
    <location>
        <begin position="578"/>
        <end position="589"/>
    </location>
</feature>
<feature type="domain" description="PHD-type" evidence="13">
    <location>
        <begin position="784"/>
        <end position="919"/>
    </location>
</feature>
<feature type="region of interest" description="Disordered" evidence="7">
    <location>
        <begin position="562"/>
        <end position="590"/>
    </location>
</feature>
<sequence length="1019" mass="115770">MATPHPIAEMRQALLSDGTVVRVNDHVFLASEHLGEPYHVGRIMEFPVVVAGKGQQARIAWFNRPKDVVNRKHHDPRLLFATMQSDLNPVSAIRGKCTVTHKHYIGKEGLEMYRSLEDHFYFHRLYDRYMQRMYEVVACEAVQNVPLAIQTALRERYQFVVVEQAIADDLIVDRCNCCMCDEWCASAKSVKCAACLKSYHMSCLNPPLLRKPSKGFAWQCASCTREELLGGSSQNTSTPSESDSSSNSSKPVSSSRPKRQTRTATRANVTKTTQKQIKKRVAPTEPRHTPKAPEEMTMTAMWPFRYFNMSTQLLDIESNNNCYPHAKSRIGAKYQADTPDFKLEEALAIVDQSRSSTPLTTEEISQESFGKVQKRRYNKRVGRPIKRRSATSPNPSKEPEQEEVEEENAPIARGTDATLSPMFRRTQWTDDTQDNLEKYMLAVKALPDLPLPPHSGDLLDRALLEYERSNYDASTALSIMARLTTDDFYHVPEWSEEELEAFEQGVRDHGHDFNLIKQRIPNKTMPAIIRFFYQWKKTDRYEPVYSEWTKVYRPTKRIKRRATMGQDGRVSKSPTESLDSEDDSEEETDLTVVPISSYEHANYRCTNCHTTESSIWRRPPSDTDRRRKEFKFVVCDSCGVYWLKYGKNMPITPECLAANNRGRGRPLKAPFEVPKTEKRKQQSEEPIVTSASNADLVAAVTKTEHIPIRKRIKLIKDRINASRQSHAPKPCSLCSHLEPKNKLLVCADCSMSVHNDCIGSVSDKPVPWICDVCTNRRHPKVSSDYTCVICLDTDRDTRRPMKPTSDYKWAHVSCATFIPEVKLVHPETLQPIEYINAIHPARWQKDCEICHNSSGAKVACGDCNKLIHVECAVRNQFQLAFEVVQPPKSFSIPLLSPGAFDPHASGGMMIPQVWCPEHSLLQKHIIPLHARTLDTQDSTFKTYAHLYKSIESDSTSAMRKIYGINYKYARTGSLSLAFHHPRLIKSTIPTASSSHIIPSPRQSAIAAMAKKFVPSSSLL</sequence>
<evidence type="ECO:0000259" key="12">
    <source>
        <dbReference type="PROSITE" id="PS51293"/>
    </source>
</evidence>
<evidence type="ECO:0000256" key="5">
    <source>
        <dbReference type="ARBA" id="ARBA00023242"/>
    </source>
</evidence>
<dbReference type="GO" id="GO:0003682">
    <property type="term" value="F:chromatin binding"/>
    <property type="evidence" value="ECO:0007669"/>
    <property type="project" value="InterPro"/>
</dbReference>
<dbReference type="InterPro" id="IPR029617">
    <property type="entry name" value="Snt2"/>
</dbReference>
<dbReference type="Gene3D" id="3.30.40.10">
    <property type="entry name" value="Zinc/RING finger domain, C3HC4 (zinc finger)"/>
    <property type="match status" value="2"/>
</dbReference>
<feature type="domain" description="PHD-type" evidence="8">
    <location>
        <begin position="728"/>
        <end position="776"/>
    </location>
</feature>
<evidence type="ECO:0000259" key="13">
    <source>
        <dbReference type="PROSITE" id="PS51805"/>
    </source>
</evidence>
<dbReference type="CDD" id="cd15497">
    <property type="entry name" value="PHD1_Snt2p_like"/>
    <property type="match status" value="1"/>
</dbReference>
<dbReference type="PROSITE" id="PS51038">
    <property type="entry name" value="BAH"/>
    <property type="match status" value="1"/>
</dbReference>
<dbReference type="FunFam" id="1.10.10.60:FF:000012">
    <property type="entry name" value="Metastasis-associated 1 family, member 3"/>
    <property type="match status" value="1"/>
</dbReference>
<evidence type="ECO:0000313" key="14">
    <source>
        <dbReference type="EMBL" id="OAD80042.1"/>
    </source>
</evidence>
<dbReference type="GO" id="GO:0004842">
    <property type="term" value="F:ubiquitin-protein transferase activity"/>
    <property type="evidence" value="ECO:0007669"/>
    <property type="project" value="TreeGrafter"/>
</dbReference>
<keyword evidence="5" id="KW-0539">Nucleus</keyword>
<evidence type="ECO:0000256" key="6">
    <source>
        <dbReference type="PROSITE-ProRule" id="PRU00094"/>
    </source>
</evidence>
<keyword evidence="3" id="KW-0862">Zinc</keyword>
<organism evidence="14 15">
    <name type="scientific">Phycomyces blakesleeanus (strain ATCC 8743b / DSM 1359 / FGSC 10004 / NBRC 33097 / NRRL 1555)</name>
    <dbReference type="NCBI Taxonomy" id="763407"/>
    <lineage>
        <taxon>Eukaryota</taxon>
        <taxon>Fungi</taxon>
        <taxon>Fungi incertae sedis</taxon>
        <taxon>Mucoromycota</taxon>
        <taxon>Mucoromycotina</taxon>
        <taxon>Mucoromycetes</taxon>
        <taxon>Mucorales</taxon>
        <taxon>Phycomycetaceae</taxon>
        <taxon>Phycomyces</taxon>
    </lineage>
</organism>
<protein>
    <submittedName>
        <fullName evidence="14">Homeodomain-like and zinc finger-domain-containing transcription factor</fullName>
    </submittedName>
</protein>
<dbReference type="STRING" id="763407.A0A162V541"/>
<dbReference type="InterPro" id="IPR000949">
    <property type="entry name" value="ELM2_dom"/>
</dbReference>
<evidence type="ECO:0000256" key="7">
    <source>
        <dbReference type="SAM" id="MobiDB-lite"/>
    </source>
</evidence>
<dbReference type="GeneID" id="28991232"/>
<keyword evidence="14" id="KW-0371">Homeobox</keyword>
<dbReference type="PANTHER" id="PTHR47672:SF1">
    <property type="entry name" value="E3 UBIQUITIN-PROTEIN LIGASE SNT2"/>
    <property type="match status" value="1"/>
</dbReference>
<dbReference type="GO" id="GO:0048189">
    <property type="term" value="C:Lid2 complex"/>
    <property type="evidence" value="ECO:0007669"/>
    <property type="project" value="TreeGrafter"/>
</dbReference>
<dbReference type="Gene3D" id="3.30.50.10">
    <property type="entry name" value="Erythroid Transcription Factor GATA-1, subunit A"/>
    <property type="match status" value="1"/>
</dbReference>
<dbReference type="CDD" id="cd15571">
    <property type="entry name" value="ePHD"/>
    <property type="match status" value="1"/>
</dbReference>
<dbReference type="EMBL" id="KV440972">
    <property type="protein sequence ID" value="OAD80042.1"/>
    <property type="molecule type" value="Genomic_DNA"/>
</dbReference>
<feature type="compositionally biased region" description="Basic residues" evidence="7">
    <location>
        <begin position="372"/>
        <end position="389"/>
    </location>
</feature>
<evidence type="ECO:0000256" key="4">
    <source>
        <dbReference type="ARBA" id="ARBA00023125"/>
    </source>
</evidence>
<dbReference type="InterPro" id="IPR013083">
    <property type="entry name" value="Znf_RING/FYVE/PHD"/>
</dbReference>
<dbReference type="SMART" id="SM00401">
    <property type="entry name" value="ZnF_GATA"/>
    <property type="match status" value="1"/>
</dbReference>
<accession>A0A162V541</accession>
<feature type="compositionally biased region" description="Basic and acidic residues" evidence="7">
    <location>
        <begin position="285"/>
        <end position="294"/>
    </location>
</feature>
<dbReference type="PROSITE" id="PS51805">
    <property type="entry name" value="EPHD"/>
    <property type="match status" value="1"/>
</dbReference>
<feature type="compositionally biased region" description="Polar residues" evidence="7">
    <location>
        <begin position="353"/>
        <end position="368"/>
    </location>
</feature>
<dbReference type="OrthoDB" id="336088at2759"/>